<comment type="caution">
    <text evidence="3">The sequence shown here is derived from an EMBL/GenBank/DDBJ whole genome shotgun (WGS) entry which is preliminary data.</text>
</comment>
<evidence type="ECO:0000256" key="1">
    <source>
        <dbReference type="SAM" id="MobiDB-lite"/>
    </source>
</evidence>
<dbReference type="Pfam" id="PF20246">
    <property type="entry name" value="DUF6601"/>
    <property type="match status" value="1"/>
</dbReference>
<evidence type="ECO:0000256" key="2">
    <source>
        <dbReference type="SAM" id="Phobius"/>
    </source>
</evidence>
<sequence>MPTTDKEPRIADTAGFYGLDFSLVYDSTTGCLSRTDGQSTLPGQPWASLSNNELLDYIRKNHKPSDPDSMAVTPLHTWKYQHSVTEHPNLHLVTSHDGHTVHLKPIPVYMLSAEFWRWFAAASGDHNRETYKAALGFMRTWSLLIRYPADFYIAAPMCTGLIPRTVTPLVPNHSGPMPWLQSGEVDVTFEAFVGFISQFAHTRASDEDVAPRYAYGELKLAPNAVSRTLFLKPGEDKNDHVERNKTEKQKETKKKEKKETNKEDEETQKLIVTYWLASLTFLQISLFCYIVPWYWEAAASWAMVGLGAYGVVLGCWALVSLYFICVRTFDMCRREKTKAAETQEDLPDDEETGENKQLLDDEGNIV</sequence>
<gene>
    <name evidence="3" type="ORF">PGQ11_011070</name>
</gene>
<protein>
    <submittedName>
        <fullName evidence="3">Uncharacterized protein</fullName>
    </submittedName>
</protein>
<evidence type="ECO:0000313" key="3">
    <source>
        <dbReference type="EMBL" id="KAK8855158.1"/>
    </source>
</evidence>
<accession>A0ABR2HYI2</accession>
<keyword evidence="2" id="KW-0472">Membrane</keyword>
<dbReference type="EMBL" id="JAPCWZ010000007">
    <property type="protein sequence ID" value="KAK8855158.1"/>
    <property type="molecule type" value="Genomic_DNA"/>
</dbReference>
<keyword evidence="4" id="KW-1185">Reference proteome</keyword>
<feature type="region of interest" description="Disordered" evidence="1">
    <location>
        <begin position="234"/>
        <end position="263"/>
    </location>
</feature>
<organism evidence="3 4">
    <name type="scientific">Apiospora arundinis</name>
    <dbReference type="NCBI Taxonomy" id="335852"/>
    <lineage>
        <taxon>Eukaryota</taxon>
        <taxon>Fungi</taxon>
        <taxon>Dikarya</taxon>
        <taxon>Ascomycota</taxon>
        <taxon>Pezizomycotina</taxon>
        <taxon>Sordariomycetes</taxon>
        <taxon>Xylariomycetidae</taxon>
        <taxon>Amphisphaeriales</taxon>
        <taxon>Apiosporaceae</taxon>
        <taxon>Apiospora</taxon>
    </lineage>
</organism>
<dbReference type="InterPro" id="IPR046536">
    <property type="entry name" value="DUF6601"/>
</dbReference>
<dbReference type="Proteomes" id="UP001390339">
    <property type="component" value="Unassembled WGS sequence"/>
</dbReference>
<evidence type="ECO:0000313" key="4">
    <source>
        <dbReference type="Proteomes" id="UP001390339"/>
    </source>
</evidence>
<feature type="transmembrane region" description="Helical" evidence="2">
    <location>
        <begin position="272"/>
        <end position="295"/>
    </location>
</feature>
<keyword evidence="2" id="KW-1133">Transmembrane helix</keyword>
<reference evidence="3 4" key="1">
    <citation type="journal article" date="2024" name="IMA Fungus">
        <title>Apiospora arundinis, a panoply of carbohydrate-active enzymes and secondary metabolites.</title>
        <authorList>
            <person name="Sorensen T."/>
            <person name="Petersen C."/>
            <person name="Muurmann A.T."/>
            <person name="Christiansen J.V."/>
            <person name="Brundto M.L."/>
            <person name="Overgaard C.K."/>
            <person name="Boysen A.T."/>
            <person name="Wollenberg R.D."/>
            <person name="Larsen T.O."/>
            <person name="Sorensen J.L."/>
            <person name="Nielsen K.L."/>
            <person name="Sondergaard T.E."/>
        </authorList>
    </citation>
    <scope>NUCLEOTIDE SEQUENCE [LARGE SCALE GENOMIC DNA]</scope>
    <source>
        <strain evidence="3 4">AAU 773</strain>
    </source>
</reference>
<dbReference type="PANTHER" id="PTHR34414">
    <property type="entry name" value="HET DOMAIN-CONTAINING PROTEIN-RELATED"/>
    <property type="match status" value="1"/>
</dbReference>
<name>A0ABR2HYI2_9PEZI</name>
<proteinExistence type="predicted"/>
<dbReference type="PANTHER" id="PTHR34414:SF1">
    <property type="entry name" value="SUBTILISIN-LIKE SERINE PROTEASE"/>
    <property type="match status" value="1"/>
</dbReference>
<keyword evidence="2" id="KW-0812">Transmembrane</keyword>
<feature type="compositionally biased region" description="Acidic residues" evidence="1">
    <location>
        <begin position="342"/>
        <end position="352"/>
    </location>
</feature>
<feature type="region of interest" description="Disordered" evidence="1">
    <location>
        <begin position="339"/>
        <end position="366"/>
    </location>
</feature>
<feature type="compositionally biased region" description="Basic and acidic residues" evidence="1">
    <location>
        <begin position="234"/>
        <end position="261"/>
    </location>
</feature>
<feature type="transmembrane region" description="Helical" evidence="2">
    <location>
        <begin position="301"/>
        <end position="324"/>
    </location>
</feature>